<protein>
    <recommendedName>
        <fullName evidence="1">Immunoglobulin domain-containing protein</fullName>
    </recommendedName>
</protein>
<reference evidence="2" key="2">
    <citation type="submission" date="2014-03" db="EMBL/GenBank/DDBJ databases">
        <authorList>
            <person name="Genoscope - CEA"/>
        </authorList>
    </citation>
    <scope>NUCLEOTIDE SEQUENCE</scope>
</reference>
<name>A0A060Z9R5_ONCMY</name>
<dbReference type="Gene3D" id="2.60.40.10">
    <property type="entry name" value="Immunoglobulins"/>
    <property type="match status" value="1"/>
</dbReference>
<dbReference type="STRING" id="8022.A0A060Z9R5"/>
<dbReference type="InterPro" id="IPR042495">
    <property type="entry name" value="PDGFRL"/>
</dbReference>
<evidence type="ECO:0000259" key="1">
    <source>
        <dbReference type="SMART" id="SM00409"/>
    </source>
</evidence>
<reference evidence="2" key="1">
    <citation type="journal article" date="2014" name="Nat. Commun.">
        <title>The rainbow trout genome provides novel insights into evolution after whole-genome duplication in vertebrates.</title>
        <authorList>
            <person name="Berthelot C."/>
            <person name="Brunet F."/>
            <person name="Chalopin D."/>
            <person name="Juanchich A."/>
            <person name="Bernard M."/>
            <person name="Noel B."/>
            <person name="Bento P."/>
            <person name="Da Silva C."/>
            <person name="Labadie K."/>
            <person name="Alberti A."/>
            <person name="Aury J.M."/>
            <person name="Louis A."/>
            <person name="Dehais P."/>
            <person name="Bardou P."/>
            <person name="Montfort J."/>
            <person name="Klopp C."/>
            <person name="Cabau C."/>
            <person name="Gaspin C."/>
            <person name="Thorgaard G.H."/>
            <person name="Boussaha M."/>
            <person name="Quillet E."/>
            <person name="Guyomard R."/>
            <person name="Galiana D."/>
            <person name="Bobe J."/>
            <person name="Volff J.N."/>
            <person name="Genet C."/>
            <person name="Wincker P."/>
            <person name="Jaillon O."/>
            <person name="Roest Crollius H."/>
            <person name="Guiguen Y."/>
        </authorList>
    </citation>
    <scope>NUCLEOTIDE SEQUENCE [LARGE SCALE GENOMIC DNA]</scope>
</reference>
<dbReference type="SUPFAM" id="SSF48726">
    <property type="entry name" value="Immunoglobulin"/>
    <property type="match status" value="1"/>
</dbReference>
<dbReference type="PANTHER" id="PTHR15360:SF5">
    <property type="entry name" value="PLATELET-DERIVED GROWTH FACTOR RECEPTOR-LIKE PROTEIN"/>
    <property type="match status" value="1"/>
</dbReference>
<dbReference type="Pfam" id="PF22854">
    <property type="entry name" value="VEGFR1-3_N_Ig-like"/>
    <property type="match status" value="1"/>
</dbReference>
<feature type="domain" description="Immunoglobulin" evidence="1">
    <location>
        <begin position="69"/>
        <end position="155"/>
    </location>
</feature>
<dbReference type="SMART" id="SM00409">
    <property type="entry name" value="IG"/>
    <property type="match status" value="1"/>
</dbReference>
<dbReference type="AlphaFoldDB" id="A0A060Z9R5"/>
<dbReference type="PaxDb" id="8022-A0A060Z9R5"/>
<proteinExistence type="predicted"/>
<gene>
    <name evidence="2" type="ORF">GSONMT00019826001</name>
</gene>
<organism evidence="2 3">
    <name type="scientific">Oncorhynchus mykiss</name>
    <name type="common">Rainbow trout</name>
    <name type="synonym">Salmo gairdneri</name>
    <dbReference type="NCBI Taxonomy" id="8022"/>
    <lineage>
        <taxon>Eukaryota</taxon>
        <taxon>Metazoa</taxon>
        <taxon>Chordata</taxon>
        <taxon>Craniata</taxon>
        <taxon>Vertebrata</taxon>
        <taxon>Euteleostomi</taxon>
        <taxon>Actinopterygii</taxon>
        <taxon>Neopterygii</taxon>
        <taxon>Teleostei</taxon>
        <taxon>Protacanthopterygii</taxon>
        <taxon>Salmoniformes</taxon>
        <taxon>Salmonidae</taxon>
        <taxon>Salmoninae</taxon>
        <taxon>Oncorhynchus</taxon>
    </lineage>
</organism>
<dbReference type="InterPro" id="IPR013783">
    <property type="entry name" value="Ig-like_fold"/>
</dbReference>
<dbReference type="InterPro" id="IPR055238">
    <property type="entry name" value="VEGFR1-3_N_Ig-like"/>
</dbReference>
<dbReference type="PANTHER" id="PTHR15360">
    <property type="entry name" value="PLATELET-DERIVED GROWTH FACTOR RECEPTOR LIKE"/>
    <property type="match status" value="1"/>
</dbReference>
<feature type="non-terminal residue" evidence="2">
    <location>
        <position position="1"/>
    </location>
</feature>
<sequence length="158" mass="17516">CCYIISVLSPGKANKTSSLFSLPGKANKTSSLFSLPGKANKTSSLFSLPGKVDREPKGKFSVPVLDVKSRQLVLEANQTLTIHCRGRWELSWVFPGGVARDKESVQLEDSRCGRQSQHYCSQLIISSAQAQHTGSFRCRYSQRTRRQSAVYIYVTGNI</sequence>
<dbReference type="Proteomes" id="UP000193380">
    <property type="component" value="Unassembled WGS sequence"/>
</dbReference>
<accession>A0A060Z9R5</accession>
<dbReference type="InterPro" id="IPR003599">
    <property type="entry name" value="Ig_sub"/>
</dbReference>
<dbReference type="InterPro" id="IPR036179">
    <property type="entry name" value="Ig-like_dom_sf"/>
</dbReference>
<evidence type="ECO:0000313" key="2">
    <source>
        <dbReference type="EMBL" id="CDR00617.1"/>
    </source>
</evidence>
<evidence type="ECO:0000313" key="3">
    <source>
        <dbReference type="Proteomes" id="UP000193380"/>
    </source>
</evidence>
<dbReference type="EMBL" id="FR959017">
    <property type="protein sequence ID" value="CDR00617.1"/>
    <property type="molecule type" value="Genomic_DNA"/>
</dbReference>